<dbReference type="GO" id="GO:0016020">
    <property type="term" value="C:membrane"/>
    <property type="evidence" value="ECO:0007669"/>
    <property type="project" value="UniProtKB-SubCell"/>
</dbReference>
<evidence type="ECO:0000256" key="4">
    <source>
        <dbReference type="ARBA" id="ARBA00023136"/>
    </source>
</evidence>
<keyword evidence="7" id="KW-1185">Reference proteome</keyword>
<sequence>MTALEAAGLWAGLNALLLFLLSARVGAARMKHKVNLGDGDNPEMVKAIRTQGNYIEYAPAAIVGLVLMALLNAPVLLVHLLGGLFFVGRVSHLLGLGMGVWPTGRAVGTVFTMLTLLITGVALIYLAIV</sequence>
<dbReference type="RefSeq" id="WP_274491853.1">
    <property type="nucleotide sequence ID" value="NZ_CP118166.1"/>
</dbReference>
<accession>A0AAE9ZFV6</accession>
<dbReference type="AlphaFoldDB" id="A0AAE9ZFV6"/>
<name>A0AAE9ZFV6_9PROT</name>
<comment type="subcellular location">
    <subcellularLocation>
        <location evidence="1">Membrane</location>
    </subcellularLocation>
</comment>
<evidence type="ECO:0000256" key="2">
    <source>
        <dbReference type="ARBA" id="ARBA00022692"/>
    </source>
</evidence>
<dbReference type="PANTHER" id="PTHR35814">
    <property type="match status" value="1"/>
</dbReference>
<dbReference type="EMBL" id="CP118166">
    <property type="protein sequence ID" value="WDI30066.1"/>
    <property type="molecule type" value="Genomic_DNA"/>
</dbReference>
<dbReference type="InterPro" id="IPR023352">
    <property type="entry name" value="MAPEG-like_dom_sf"/>
</dbReference>
<dbReference type="Gene3D" id="1.20.120.550">
    <property type="entry name" value="Membrane associated eicosanoid/glutathione metabolism-like domain"/>
    <property type="match status" value="1"/>
</dbReference>
<dbReference type="InterPro" id="IPR001129">
    <property type="entry name" value="Membr-assoc_MAPEG"/>
</dbReference>
<keyword evidence="4 5" id="KW-0472">Membrane</keyword>
<evidence type="ECO:0000313" key="6">
    <source>
        <dbReference type="EMBL" id="WDI30066.1"/>
    </source>
</evidence>
<protein>
    <submittedName>
        <fullName evidence="6">MAPEG family protein</fullName>
    </submittedName>
</protein>
<evidence type="ECO:0000256" key="5">
    <source>
        <dbReference type="SAM" id="Phobius"/>
    </source>
</evidence>
<dbReference type="KEGG" id="hfl:PUV54_08850"/>
<feature type="transmembrane region" description="Helical" evidence="5">
    <location>
        <begin position="6"/>
        <end position="23"/>
    </location>
</feature>
<dbReference type="SUPFAM" id="SSF161084">
    <property type="entry name" value="MAPEG domain-like"/>
    <property type="match status" value="1"/>
</dbReference>
<organism evidence="6 7">
    <name type="scientific">Hyphococcus flavus</name>
    <dbReference type="NCBI Taxonomy" id="1866326"/>
    <lineage>
        <taxon>Bacteria</taxon>
        <taxon>Pseudomonadati</taxon>
        <taxon>Pseudomonadota</taxon>
        <taxon>Alphaproteobacteria</taxon>
        <taxon>Parvularculales</taxon>
        <taxon>Parvularculaceae</taxon>
        <taxon>Hyphococcus</taxon>
    </lineage>
</organism>
<reference evidence="6" key="1">
    <citation type="submission" date="2023-02" db="EMBL/GenBank/DDBJ databases">
        <title>Genome sequence of Hyphococcus flavus.</title>
        <authorList>
            <person name="Rong J.-C."/>
            <person name="Zhao Q."/>
            <person name="Yi M."/>
            <person name="Wu J.-Y."/>
        </authorList>
    </citation>
    <scope>NUCLEOTIDE SEQUENCE</scope>
    <source>
        <strain evidence="6">MCCC 1K03223</strain>
    </source>
</reference>
<dbReference type="PANTHER" id="PTHR35814:SF1">
    <property type="entry name" value="GLUTATHIONE S-TRANSFERASE-RELATED"/>
    <property type="match status" value="1"/>
</dbReference>
<dbReference type="Pfam" id="PF01124">
    <property type="entry name" value="MAPEG"/>
    <property type="match status" value="1"/>
</dbReference>
<evidence type="ECO:0000313" key="7">
    <source>
        <dbReference type="Proteomes" id="UP001214043"/>
    </source>
</evidence>
<dbReference type="Proteomes" id="UP001214043">
    <property type="component" value="Chromosome"/>
</dbReference>
<keyword evidence="2 5" id="KW-0812">Transmembrane</keyword>
<keyword evidence="3 5" id="KW-1133">Transmembrane helix</keyword>
<proteinExistence type="predicted"/>
<gene>
    <name evidence="6" type="ORF">PUV54_08850</name>
</gene>
<evidence type="ECO:0000256" key="3">
    <source>
        <dbReference type="ARBA" id="ARBA00022989"/>
    </source>
</evidence>
<evidence type="ECO:0000256" key="1">
    <source>
        <dbReference type="ARBA" id="ARBA00004370"/>
    </source>
</evidence>
<feature type="transmembrane region" description="Helical" evidence="5">
    <location>
        <begin position="106"/>
        <end position="128"/>
    </location>
</feature>
<feature type="transmembrane region" description="Helical" evidence="5">
    <location>
        <begin position="57"/>
        <end position="86"/>
    </location>
</feature>